<feature type="chain" id="PRO_5034576077" description="FAD-binding PCMH-type domain-containing protein" evidence="3">
    <location>
        <begin position="20"/>
        <end position="663"/>
    </location>
</feature>
<evidence type="ECO:0000313" key="6">
    <source>
        <dbReference type="Proteomes" id="UP000541154"/>
    </source>
</evidence>
<dbReference type="Proteomes" id="UP000541154">
    <property type="component" value="Unassembled WGS sequence"/>
</dbReference>
<keyword evidence="6" id="KW-1185">Reference proteome</keyword>
<evidence type="ECO:0000256" key="3">
    <source>
        <dbReference type="SAM" id="SignalP"/>
    </source>
</evidence>
<dbReference type="InterPro" id="IPR014782">
    <property type="entry name" value="Peptidase_M1_dom"/>
</dbReference>
<evidence type="ECO:0000313" key="5">
    <source>
        <dbReference type="EMBL" id="KAF5858714.1"/>
    </source>
</evidence>
<dbReference type="InterPro" id="IPR012951">
    <property type="entry name" value="BBE"/>
</dbReference>
<dbReference type="Pfam" id="PF01565">
    <property type="entry name" value="FAD_binding_4"/>
    <property type="match status" value="1"/>
</dbReference>
<dbReference type="InterPro" id="IPR016166">
    <property type="entry name" value="FAD-bd_PCMH"/>
</dbReference>
<comment type="caution">
    <text evidence="5">The sequence shown here is derived from an EMBL/GenBank/DDBJ whole genome shotgun (WGS) entry which is preliminary data.</text>
</comment>
<dbReference type="Pfam" id="PF08031">
    <property type="entry name" value="BBE"/>
    <property type="match status" value="1"/>
</dbReference>
<dbReference type="AlphaFoldDB" id="A0A8H6A0I3"/>
<dbReference type="InterPro" id="IPR027268">
    <property type="entry name" value="Peptidase_M4/M1_CTD_sf"/>
</dbReference>
<dbReference type="GO" id="GO:0008270">
    <property type="term" value="F:zinc ion binding"/>
    <property type="evidence" value="ECO:0007669"/>
    <property type="project" value="InterPro"/>
</dbReference>
<sequence>MRSTLWSLLALTGLADANAHDSCKCTPGDSCWPSVDAWNGLNASVSGKLIENTPPAISCYPGPHQNGEECAYVFSQWYNSSFQSLEPVGYVYPTDNNCPPVDLSSGEKPGTCTLGPSPLYTINATEPGELATGMAFAKKNNIRLVVRNTGHDILGKSEGYGALQIWIKYIQKGITYHETYVPSDHCKNTNWTGSAFTVAGGYVWEDVYQEAFKRNLTIVGGGDPVVGCIGGYIQGGGHSPASRDYGLGSDQILEAQVMLANGNTVTANACQNSDLYFAIRGGGGGTYGVATSMTLKAYPSKPVVAQSLTVVPLGNSTDVLLEAVTDIHTEYPAISDAGFSGYGTWSVNGPMALFANQTVGYIHAVAAMGKSRKQAERAFAPLLHMLQKYNGTSLFVSVQWYQFPTYPAYYRAMSGVHQPVGSANSAMSSRMFDKRSLTKNRTFLRKMVGTIAGAPEEYTINSVELVGGGKVLTDGADRFSGLNPAWRSTYMVNIVARGWTDGTDKSTAQAVKNDITYKKGGGMRALTRKLGSYMNEADRNDPLWAEDFYGANYKRFSLIKKKYDPDSLFYCPTCVGSEMWHQKYLLDKEGFDLWIKLCLDWKKPPCPLPKSDLLAVHEFTYGAIENWSLVTFRTTQLLFDDKTSDARYKSTIAYVVAHELAHP</sequence>
<dbReference type="InterPro" id="IPR006094">
    <property type="entry name" value="Oxid_FAD_bind_N"/>
</dbReference>
<dbReference type="GO" id="GO:0016491">
    <property type="term" value="F:oxidoreductase activity"/>
    <property type="evidence" value="ECO:0007669"/>
    <property type="project" value="UniProtKB-KW"/>
</dbReference>
<evidence type="ECO:0000256" key="2">
    <source>
        <dbReference type="ARBA" id="ARBA00023002"/>
    </source>
</evidence>
<dbReference type="PANTHER" id="PTHR13878:SF91">
    <property type="entry name" value="FAD BINDING DOMAIN PROTEIN (AFU_ORTHOLOGUE AFUA_6G12070)-RELATED"/>
    <property type="match status" value="1"/>
</dbReference>
<dbReference type="InterPro" id="IPR016169">
    <property type="entry name" value="FAD-bd_PCMH_sub2"/>
</dbReference>
<organism evidence="5 6">
    <name type="scientific">Petromyces alliaceus</name>
    <name type="common">Aspergillus alliaceus</name>
    <dbReference type="NCBI Taxonomy" id="209559"/>
    <lineage>
        <taxon>Eukaryota</taxon>
        <taxon>Fungi</taxon>
        <taxon>Dikarya</taxon>
        <taxon>Ascomycota</taxon>
        <taxon>Pezizomycotina</taxon>
        <taxon>Eurotiomycetes</taxon>
        <taxon>Eurotiomycetidae</taxon>
        <taxon>Eurotiales</taxon>
        <taxon>Aspergillaceae</taxon>
        <taxon>Aspergillus</taxon>
        <taxon>Aspergillus subgen. Circumdati</taxon>
    </lineage>
</organism>
<dbReference type="PANTHER" id="PTHR13878">
    <property type="entry name" value="GULONOLACTONE OXIDASE"/>
    <property type="match status" value="1"/>
</dbReference>
<gene>
    <name evidence="5" type="ORF">ETB97_003882</name>
</gene>
<name>A0A8H6A0I3_PETAA</name>
<proteinExistence type="inferred from homology"/>
<evidence type="ECO:0000259" key="4">
    <source>
        <dbReference type="PROSITE" id="PS51387"/>
    </source>
</evidence>
<dbReference type="Gene3D" id="1.10.390.10">
    <property type="entry name" value="Neutral Protease Domain 2"/>
    <property type="match status" value="1"/>
</dbReference>
<evidence type="ECO:0000256" key="1">
    <source>
        <dbReference type="ARBA" id="ARBA00005466"/>
    </source>
</evidence>
<dbReference type="InterPro" id="IPR050432">
    <property type="entry name" value="FAD-linked_Oxidoreductases_BP"/>
</dbReference>
<dbReference type="EMBL" id="SPNV01000194">
    <property type="protein sequence ID" value="KAF5858714.1"/>
    <property type="molecule type" value="Genomic_DNA"/>
</dbReference>
<dbReference type="SUPFAM" id="SSF55486">
    <property type="entry name" value="Metalloproteases ('zincins'), catalytic domain"/>
    <property type="match status" value="1"/>
</dbReference>
<protein>
    <recommendedName>
        <fullName evidence="4">FAD-binding PCMH-type domain-containing protein</fullName>
    </recommendedName>
</protein>
<accession>A0A8H6A0I3</accession>
<dbReference type="GO" id="GO:0008237">
    <property type="term" value="F:metallopeptidase activity"/>
    <property type="evidence" value="ECO:0007669"/>
    <property type="project" value="InterPro"/>
</dbReference>
<feature type="domain" description="FAD-binding PCMH-type" evidence="4">
    <location>
        <begin position="114"/>
        <end position="300"/>
    </location>
</feature>
<dbReference type="Gene3D" id="3.30.465.10">
    <property type="match status" value="2"/>
</dbReference>
<keyword evidence="3" id="KW-0732">Signal</keyword>
<dbReference type="PROSITE" id="PS51387">
    <property type="entry name" value="FAD_PCMH"/>
    <property type="match status" value="1"/>
</dbReference>
<keyword evidence="2" id="KW-0560">Oxidoreductase</keyword>
<dbReference type="Pfam" id="PF01433">
    <property type="entry name" value="Peptidase_M1"/>
    <property type="match status" value="1"/>
</dbReference>
<comment type="similarity">
    <text evidence="1">Belongs to the oxygen-dependent FAD-linked oxidoreductase family.</text>
</comment>
<feature type="signal peptide" evidence="3">
    <location>
        <begin position="1"/>
        <end position="19"/>
    </location>
</feature>
<dbReference type="InterPro" id="IPR036318">
    <property type="entry name" value="FAD-bd_PCMH-like_sf"/>
</dbReference>
<dbReference type="SUPFAM" id="SSF56176">
    <property type="entry name" value="FAD-binding/transporter-associated domain-like"/>
    <property type="match status" value="1"/>
</dbReference>
<reference evidence="5 6" key="1">
    <citation type="submission" date="2019-04" db="EMBL/GenBank/DDBJ databases">
        <title>Aspergillus burnettii sp. nov., novel species from soil in southeast Queensland.</title>
        <authorList>
            <person name="Gilchrist C.L.M."/>
            <person name="Pitt J.I."/>
            <person name="Lange L."/>
            <person name="Lacey H.J."/>
            <person name="Vuong D."/>
            <person name="Midgley D.J."/>
            <person name="Greenfield P."/>
            <person name="Bradbury M."/>
            <person name="Lacey E."/>
            <person name="Busk P.K."/>
            <person name="Pilgaard B."/>
            <person name="Chooi Y.H."/>
            <person name="Piggott A.M."/>
        </authorList>
    </citation>
    <scope>NUCLEOTIDE SEQUENCE [LARGE SCALE GENOMIC DNA]</scope>
    <source>
        <strain evidence="5 6">FRR 5400</strain>
    </source>
</reference>
<dbReference type="GO" id="GO:0071949">
    <property type="term" value="F:FAD binding"/>
    <property type="evidence" value="ECO:0007669"/>
    <property type="project" value="InterPro"/>
</dbReference>